<evidence type="ECO:0000256" key="4">
    <source>
        <dbReference type="ARBA" id="ARBA00022801"/>
    </source>
</evidence>
<dbReference type="OrthoDB" id="206213at2759"/>
<dbReference type="InParanoid" id="A0A024G9W3"/>
<evidence type="ECO:0000256" key="3">
    <source>
        <dbReference type="ARBA" id="ARBA00022723"/>
    </source>
</evidence>
<dbReference type="CDD" id="cd03426">
    <property type="entry name" value="NUDIX_CoAse_Nudt7"/>
    <property type="match status" value="1"/>
</dbReference>
<accession>A0A024G9W3</accession>
<dbReference type="STRING" id="65357.A0A024G9W3"/>
<evidence type="ECO:0000259" key="7">
    <source>
        <dbReference type="PROSITE" id="PS51462"/>
    </source>
</evidence>
<dbReference type="Pfam" id="PF00293">
    <property type="entry name" value="NUDIX"/>
    <property type="match status" value="1"/>
</dbReference>
<dbReference type="InterPro" id="IPR000086">
    <property type="entry name" value="NUDIX_hydrolase_dom"/>
</dbReference>
<comment type="cofactor">
    <cofactor evidence="2">
        <name>Mg(2+)</name>
        <dbReference type="ChEBI" id="CHEBI:18420"/>
    </cofactor>
</comment>
<feature type="domain" description="Nudix hydrolase" evidence="7">
    <location>
        <begin position="156"/>
        <end position="295"/>
    </location>
</feature>
<keyword evidence="4" id="KW-0378">Hydrolase</keyword>
<evidence type="ECO:0000256" key="5">
    <source>
        <dbReference type="ARBA" id="ARBA00022842"/>
    </source>
</evidence>
<dbReference type="PANTHER" id="PTHR12992:SF11">
    <property type="entry name" value="MITOCHONDRIAL COENZYME A DIPHOSPHATASE NUDT8"/>
    <property type="match status" value="1"/>
</dbReference>
<organism evidence="8 9">
    <name type="scientific">Albugo candida</name>
    <dbReference type="NCBI Taxonomy" id="65357"/>
    <lineage>
        <taxon>Eukaryota</taxon>
        <taxon>Sar</taxon>
        <taxon>Stramenopiles</taxon>
        <taxon>Oomycota</taxon>
        <taxon>Peronosporomycetes</taxon>
        <taxon>Albuginales</taxon>
        <taxon>Albuginaceae</taxon>
        <taxon>Albugo</taxon>
    </lineage>
</organism>
<evidence type="ECO:0000256" key="1">
    <source>
        <dbReference type="ARBA" id="ARBA00001936"/>
    </source>
</evidence>
<dbReference type="InterPro" id="IPR045121">
    <property type="entry name" value="CoAse"/>
</dbReference>
<evidence type="ECO:0000313" key="9">
    <source>
        <dbReference type="Proteomes" id="UP000053237"/>
    </source>
</evidence>
<keyword evidence="5" id="KW-0460">Magnesium</keyword>
<evidence type="ECO:0000256" key="6">
    <source>
        <dbReference type="ARBA" id="ARBA00023211"/>
    </source>
</evidence>
<dbReference type="GO" id="GO:0010945">
    <property type="term" value="F:coenzyme A diphosphatase activity"/>
    <property type="evidence" value="ECO:0007669"/>
    <property type="project" value="InterPro"/>
</dbReference>
<dbReference type="PANTHER" id="PTHR12992">
    <property type="entry name" value="NUDIX HYDROLASE"/>
    <property type="match status" value="1"/>
</dbReference>
<keyword evidence="6" id="KW-0464">Manganese</keyword>
<reference evidence="8 9" key="1">
    <citation type="submission" date="2012-05" db="EMBL/GenBank/DDBJ databases">
        <title>Recombination and specialization in a pathogen metapopulation.</title>
        <authorList>
            <person name="Gardiner A."/>
            <person name="Kemen E."/>
            <person name="Schultz-Larsen T."/>
            <person name="MacLean D."/>
            <person name="Van Oosterhout C."/>
            <person name="Jones J.D.G."/>
        </authorList>
    </citation>
    <scope>NUCLEOTIDE SEQUENCE [LARGE SCALE GENOMIC DNA]</scope>
    <source>
        <strain evidence="8 9">Ac Nc2</strain>
    </source>
</reference>
<comment type="caution">
    <text evidence="8">The sequence shown here is derived from an EMBL/GenBank/DDBJ whole genome shotgun (WGS) entry which is preliminary data.</text>
</comment>
<dbReference type="AlphaFoldDB" id="A0A024G9W3"/>
<gene>
    <name evidence="8" type="ORF">BN9_043320</name>
</gene>
<dbReference type="InterPro" id="IPR015797">
    <property type="entry name" value="NUDIX_hydrolase-like_dom_sf"/>
</dbReference>
<keyword evidence="9" id="KW-1185">Reference proteome</keyword>
<dbReference type="EMBL" id="CAIX01000051">
    <property type="protein sequence ID" value="CCI43548.1"/>
    <property type="molecule type" value="Genomic_DNA"/>
</dbReference>
<dbReference type="Gene3D" id="3.90.79.10">
    <property type="entry name" value="Nucleoside Triphosphate Pyrophosphohydrolase"/>
    <property type="match status" value="1"/>
</dbReference>
<name>A0A024G9W3_9STRA</name>
<protein>
    <recommendedName>
        <fullName evidence="7">Nudix hydrolase domain-containing protein</fullName>
    </recommendedName>
</protein>
<dbReference type="GO" id="GO:0046872">
    <property type="term" value="F:metal ion binding"/>
    <property type="evidence" value="ECO:0007669"/>
    <property type="project" value="UniProtKB-KW"/>
</dbReference>
<dbReference type="Proteomes" id="UP000053237">
    <property type="component" value="Unassembled WGS sequence"/>
</dbReference>
<proteinExistence type="predicted"/>
<comment type="cofactor">
    <cofactor evidence="1">
        <name>Mn(2+)</name>
        <dbReference type="ChEBI" id="CHEBI:29035"/>
    </cofactor>
</comment>
<keyword evidence="3" id="KW-0479">Metal-binding</keyword>
<evidence type="ECO:0000256" key="2">
    <source>
        <dbReference type="ARBA" id="ARBA00001946"/>
    </source>
</evidence>
<evidence type="ECO:0000313" key="8">
    <source>
        <dbReference type="EMBL" id="CCI43548.1"/>
    </source>
</evidence>
<sequence length="320" mass="36318">MRVSLPKTESFRRFSQSLKVHRGICSILHQIRSGSTSLEVPENQLSIKEPKISTSDNLARQLPQEDVSFLVNNYTAPALAAAYQDREHTLRDCARLLCENRIDELRDILRPYQGNFSLNPNYKYVTKYTEAFSERHLDRIRKRLTRLPRQVTKAYSRRAAVVIPLCMYEDEPSILLTVRSQSVGKHKGEVCFPGGMVDASDRSIEETCLREMEEEVGLKPDRVHVLGVLRCDWSNVASITGVAVTPVVGFAGDIDTHSIRLNQAEVDSLFVIPIRALVDANNWTRKENATPVFHGGPHVIWGLTAYILDYCLREVLVIER</sequence>
<dbReference type="PROSITE" id="PS51462">
    <property type="entry name" value="NUDIX"/>
    <property type="match status" value="1"/>
</dbReference>
<dbReference type="SUPFAM" id="SSF55811">
    <property type="entry name" value="Nudix"/>
    <property type="match status" value="1"/>
</dbReference>